<protein>
    <recommendedName>
        <fullName evidence="5">HTH araC/xylS-type domain-containing protein</fullName>
    </recommendedName>
</protein>
<dbReference type="InterPro" id="IPR018060">
    <property type="entry name" value="HTH_AraC"/>
</dbReference>
<dbReference type="PANTHER" id="PTHR43280">
    <property type="entry name" value="ARAC-FAMILY TRANSCRIPTIONAL REGULATOR"/>
    <property type="match status" value="1"/>
</dbReference>
<dbReference type="GO" id="GO:0043565">
    <property type="term" value="F:sequence-specific DNA binding"/>
    <property type="evidence" value="ECO:0007669"/>
    <property type="project" value="InterPro"/>
</dbReference>
<keyword evidence="1" id="KW-0805">Transcription regulation</keyword>
<accession>A0AAV3F0Y6</accession>
<keyword evidence="4" id="KW-0812">Transmembrane</keyword>
<proteinExistence type="predicted"/>
<sequence length="529" mass="62332">MMKKSIRYVVYVFLLFTVLIQAKHNDTDILLARILTEIRPIDKNRAFFITDSIYHHNSNVHTKVHALFISAYLYHDDFDIPNSLGKALKAIELAEANKSYKWLSRLYGFVGAEYSRLELFGEAVHYFDKIEDILPKINDEYDRVFSTYYYHHLLSSSYYQQKDYSKALESIHQSEIYLNKISSLLLHGDDYLGSNEQNKGINYLELKEYDKAKEAYERGYSYIKESAQFENSLTTAYIYVGLAQISFQQNNKVPTEEILQYYLKGLHIATINSNRDLKESIYFYLSEYYEYSGDIVNYSKYNKAYLQEKQAKEDFRVATVNELLEKQYIQKEKIDIKNKKYFTVIVSFLIALIILPIAFYVWRKRDKKNKIEEDIPNPNSFLYQLIHISKEKLPSLFESVVWNETDLVDQSEKSIIDGIKKFEQSKGYLDNMVTIESLARVCNTNTTTISRILKKTKNIEFKTYISQYRLLEAVTLLRFEEKYRNYKIGHLAEVTGFSSHSSFTIEFKKIIGVNPSFFIQYLNEVKNKK</sequence>
<keyword evidence="3" id="KW-0804">Transcription</keyword>
<dbReference type="AlphaFoldDB" id="A0AAV3F0Y6"/>
<dbReference type="PANTHER" id="PTHR43280:SF29">
    <property type="entry name" value="ARAC-FAMILY TRANSCRIPTIONAL REGULATOR"/>
    <property type="match status" value="1"/>
</dbReference>
<evidence type="ECO:0000256" key="2">
    <source>
        <dbReference type="ARBA" id="ARBA00023125"/>
    </source>
</evidence>
<dbReference type="SMART" id="SM00342">
    <property type="entry name" value="HTH_ARAC"/>
    <property type="match status" value="1"/>
</dbReference>
<dbReference type="PROSITE" id="PS01124">
    <property type="entry name" value="HTH_ARAC_FAMILY_2"/>
    <property type="match status" value="1"/>
</dbReference>
<reference evidence="6 7" key="1">
    <citation type="submission" date="2011-11" db="EMBL/GenBank/DDBJ databases">
        <title>The Genome Sequence of Myroides odoratimimus CIP 101113.</title>
        <authorList>
            <person name="Earl A."/>
            <person name="Ward D."/>
            <person name="Feldgarden M."/>
            <person name="Gevers D."/>
            <person name="Huys G."/>
            <person name="Young S.K."/>
            <person name="Zeng Q."/>
            <person name="Gargeya S."/>
            <person name="Fitzgerald M."/>
            <person name="Haas B."/>
            <person name="Abouelleil A."/>
            <person name="Alvarado L."/>
            <person name="Arachchi H.M."/>
            <person name="Berlin A."/>
            <person name="Brown A."/>
            <person name="Chapman S.B."/>
            <person name="Chen Z."/>
            <person name="Dunbar C."/>
            <person name="Freedman E."/>
            <person name="Gearin G."/>
            <person name="Goldberg J."/>
            <person name="Griggs A."/>
            <person name="Gujja S."/>
            <person name="Heiman D."/>
            <person name="Howarth C."/>
            <person name="Larson L."/>
            <person name="Lui A."/>
            <person name="MacDonald P.J.P."/>
            <person name="Montmayeur A."/>
            <person name="Murphy C."/>
            <person name="Neiman D."/>
            <person name="Pearson M."/>
            <person name="Priest M."/>
            <person name="Roberts A."/>
            <person name="Saif S."/>
            <person name="Shea T."/>
            <person name="Shenoy N."/>
            <person name="Sisk P."/>
            <person name="Stolte C."/>
            <person name="Sykes S."/>
            <person name="Wortman J."/>
            <person name="Nusbaum C."/>
            <person name="Birren B."/>
        </authorList>
    </citation>
    <scope>NUCLEOTIDE SEQUENCE [LARGE SCALE GENOMIC DNA]</scope>
    <source>
        <strain evidence="6 7">CIP 101113</strain>
    </source>
</reference>
<dbReference type="GO" id="GO:0003700">
    <property type="term" value="F:DNA-binding transcription factor activity"/>
    <property type="evidence" value="ECO:0007669"/>
    <property type="project" value="InterPro"/>
</dbReference>
<keyword evidence="4" id="KW-0472">Membrane</keyword>
<feature type="domain" description="HTH araC/xylS-type" evidence="5">
    <location>
        <begin position="413"/>
        <end position="521"/>
    </location>
</feature>
<dbReference type="InterPro" id="IPR011990">
    <property type="entry name" value="TPR-like_helical_dom_sf"/>
</dbReference>
<evidence type="ECO:0000313" key="7">
    <source>
        <dbReference type="Proteomes" id="UP000004834"/>
    </source>
</evidence>
<dbReference type="SUPFAM" id="SSF48452">
    <property type="entry name" value="TPR-like"/>
    <property type="match status" value="1"/>
</dbReference>
<dbReference type="Gene3D" id="1.10.10.60">
    <property type="entry name" value="Homeodomain-like"/>
    <property type="match status" value="2"/>
</dbReference>
<comment type="caution">
    <text evidence="6">The sequence shown here is derived from an EMBL/GenBank/DDBJ whole genome shotgun (WGS) entry which is preliminary data.</text>
</comment>
<keyword evidence="2" id="KW-0238">DNA-binding</keyword>
<keyword evidence="4" id="KW-1133">Transmembrane helix</keyword>
<dbReference type="Proteomes" id="UP000004834">
    <property type="component" value="Unassembled WGS sequence"/>
</dbReference>
<gene>
    <name evidence="6" type="ORF">HMPREF9715_02538</name>
</gene>
<dbReference type="EMBL" id="AGEE01000034">
    <property type="protein sequence ID" value="EHO08983.1"/>
    <property type="molecule type" value="Genomic_DNA"/>
</dbReference>
<dbReference type="Pfam" id="PF12833">
    <property type="entry name" value="HTH_18"/>
    <property type="match status" value="1"/>
</dbReference>
<dbReference type="Gene3D" id="1.25.40.10">
    <property type="entry name" value="Tetratricopeptide repeat domain"/>
    <property type="match status" value="2"/>
</dbReference>
<evidence type="ECO:0000256" key="4">
    <source>
        <dbReference type="SAM" id="Phobius"/>
    </source>
</evidence>
<evidence type="ECO:0000313" key="6">
    <source>
        <dbReference type="EMBL" id="EHO08983.1"/>
    </source>
</evidence>
<dbReference type="SUPFAM" id="SSF46689">
    <property type="entry name" value="Homeodomain-like"/>
    <property type="match status" value="1"/>
</dbReference>
<evidence type="ECO:0000256" key="3">
    <source>
        <dbReference type="ARBA" id="ARBA00023163"/>
    </source>
</evidence>
<dbReference type="InterPro" id="IPR009057">
    <property type="entry name" value="Homeodomain-like_sf"/>
</dbReference>
<evidence type="ECO:0000259" key="5">
    <source>
        <dbReference type="PROSITE" id="PS01124"/>
    </source>
</evidence>
<evidence type="ECO:0000256" key="1">
    <source>
        <dbReference type="ARBA" id="ARBA00023015"/>
    </source>
</evidence>
<dbReference type="RefSeq" id="WP_006264106.1">
    <property type="nucleotide sequence ID" value="NZ_JH590838.1"/>
</dbReference>
<feature type="transmembrane region" description="Helical" evidence="4">
    <location>
        <begin position="341"/>
        <end position="362"/>
    </location>
</feature>
<organism evidence="6 7">
    <name type="scientific">Myroides odoratimimus CIP 101113</name>
    <dbReference type="NCBI Taxonomy" id="883154"/>
    <lineage>
        <taxon>Bacteria</taxon>
        <taxon>Pseudomonadati</taxon>
        <taxon>Bacteroidota</taxon>
        <taxon>Flavobacteriia</taxon>
        <taxon>Flavobacteriales</taxon>
        <taxon>Flavobacteriaceae</taxon>
        <taxon>Myroides</taxon>
    </lineage>
</organism>
<dbReference type="SUPFAM" id="SSF81901">
    <property type="entry name" value="HCP-like"/>
    <property type="match status" value="1"/>
</dbReference>
<name>A0AAV3F0Y6_9FLAO</name>